<name>A0ABS5CMQ4_9BACL</name>
<evidence type="ECO:0000313" key="3">
    <source>
        <dbReference type="Proteomes" id="UP000673394"/>
    </source>
</evidence>
<organism evidence="2 3">
    <name type="scientific">Paenibacillus lignilyticus</name>
    <dbReference type="NCBI Taxonomy" id="1172615"/>
    <lineage>
        <taxon>Bacteria</taxon>
        <taxon>Bacillati</taxon>
        <taxon>Bacillota</taxon>
        <taxon>Bacilli</taxon>
        <taxon>Bacillales</taxon>
        <taxon>Paenibacillaceae</taxon>
        <taxon>Paenibacillus</taxon>
    </lineage>
</organism>
<sequence length="509" mass="55293">MAILIVSGSFAPIVKAEGQLNPISVHVNGSAVPMTATPYVDQGVTMVPFRAIFEALNLKIDWDKKSRTVTGWNAYTRIELKVGSLAAKVNGNQTMMQTPAEIKDGAVYVPLRFVGEETGNRVTWHAAARNIDIQAGNTMKGQVYTADGKGYSSGKHVQLLKLNGNELLSVAEAVTGPKGDFHFVGLENGSDYYVQGSWSENADIVTCAFKFRLSGNCAWLGSDDRHATVRVLSPDGNPIIDNEMGFDVSENGMVTSFMAQQQTEYVTDLLQDGRTYTITARLSQALSERYAIPASYTFTYHAGDKVKHEFVLANLPDAQVTGRLIDDTGKPIAGIRVSFSPKSGSSDHEAVVTKQDGSFSLRGLEKGHTYWFNVFVPIPKRWETGEPAIGDFMPPSLREFTYDGSPLAMGNVKLYRIQLIAKVVDGNGKPQSGLALLQDANGKNTGQSFFTGKGYVAAGGMTEGESYTWKVLIGDFVHNDGSTRVISTSESIYSFIFKPGLEAHTFTGN</sequence>
<dbReference type="RefSeq" id="WP_210664268.1">
    <property type="nucleotide sequence ID" value="NZ_JAGKSP010000032.1"/>
</dbReference>
<dbReference type="InterPro" id="IPR008969">
    <property type="entry name" value="CarboxyPept-like_regulatory"/>
</dbReference>
<dbReference type="Proteomes" id="UP000673394">
    <property type="component" value="Unassembled WGS sequence"/>
</dbReference>
<keyword evidence="3" id="KW-1185">Reference proteome</keyword>
<evidence type="ECO:0000259" key="1">
    <source>
        <dbReference type="Pfam" id="PF07833"/>
    </source>
</evidence>
<reference evidence="2 3" key="1">
    <citation type="submission" date="2021-04" db="EMBL/GenBank/DDBJ databases">
        <title>Paenibacillus sp. DLE-14 whole genome sequence.</title>
        <authorList>
            <person name="Ham Y.J."/>
        </authorList>
    </citation>
    <scope>NUCLEOTIDE SEQUENCE [LARGE SCALE GENOMIC DNA]</scope>
    <source>
        <strain evidence="2 3">DLE-14</strain>
    </source>
</reference>
<dbReference type="InterPro" id="IPR012854">
    <property type="entry name" value="Cu_amine_oxidase-like_N"/>
</dbReference>
<dbReference type="Gene3D" id="3.30.457.10">
    <property type="entry name" value="Copper amine oxidase-like, N-terminal domain"/>
    <property type="match status" value="1"/>
</dbReference>
<gene>
    <name evidence="2" type="ORF">I8J30_31190</name>
</gene>
<dbReference type="SUPFAM" id="SSF49464">
    <property type="entry name" value="Carboxypeptidase regulatory domain-like"/>
    <property type="match status" value="1"/>
</dbReference>
<protein>
    <recommendedName>
        <fullName evidence="1">Copper amine oxidase-like N-terminal domain-containing protein</fullName>
    </recommendedName>
</protein>
<dbReference type="Pfam" id="PF07833">
    <property type="entry name" value="Cu_amine_oxidN1"/>
    <property type="match status" value="1"/>
</dbReference>
<feature type="domain" description="Copper amine oxidase-like N-terminal" evidence="1">
    <location>
        <begin position="27"/>
        <end position="132"/>
    </location>
</feature>
<dbReference type="InterPro" id="IPR036582">
    <property type="entry name" value="Mao_N_sf"/>
</dbReference>
<proteinExistence type="predicted"/>
<evidence type="ECO:0000313" key="2">
    <source>
        <dbReference type="EMBL" id="MBP3967145.1"/>
    </source>
</evidence>
<accession>A0ABS5CMQ4</accession>
<comment type="caution">
    <text evidence="2">The sequence shown here is derived from an EMBL/GenBank/DDBJ whole genome shotgun (WGS) entry which is preliminary data.</text>
</comment>
<dbReference type="EMBL" id="JAGKSP010000032">
    <property type="protein sequence ID" value="MBP3967145.1"/>
    <property type="molecule type" value="Genomic_DNA"/>
</dbReference>
<dbReference type="SUPFAM" id="SSF55383">
    <property type="entry name" value="Copper amine oxidase, domain N"/>
    <property type="match status" value="1"/>
</dbReference>